<evidence type="ECO:0000313" key="2">
    <source>
        <dbReference type="Proteomes" id="UP001162164"/>
    </source>
</evidence>
<name>A0ABQ9IPL1_9CUCU</name>
<dbReference type="EMBL" id="JAPWTJ010004895">
    <property type="protein sequence ID" value="KAJ8941349.1"/>
    <property type="molecule type" value="Genomic_DNA"/>
</dbReference>
<protein>
    <submittedName>
        <fullName evidence="1">Uncharacterized protein</fullName>
    </submittedName>
</protein>
<dbReference type="Proteomes" id="UP001162164">
    <property type="component" value="Unassembled WGS sequence"/>
</dbReference>
<proteinExistence type="predicted"/>
<organism evidence="1 2">
    <name type="scientific">Molorchus minor</name>
    <dbReference type="NCBI Taxonomy" id="1323400"/>
    <lineage>
        <taxon>Eukaryota</taxon>
        <taxon>Metazoa</taxon>
        <taxon>Ecdysozoa</taxon>
        <taxon>Arthropoda</taxon>
        <taxon>Hexapoda</taxon>
        <taxon>Insecta</taxon>
        <taxon>Pterygota</taxon>
        <taxon>Neoptera</taxon>
        <taxon>Endopterygota</taxon>
        <taxon>Coleoptera</taxon>
        <taxon>Polyphaga</taxon>
        <taxon>Cucujiformia</taxon>
        <taxon>Chrysomeloidea</taxon>
        <taxon>Cerambycidae</taxon>
        <taxon>Lamiinae</taxon>
        <taxon>Monochamini</taxon>
        <taxon>Molorchus</taxon>
    </lineage>
</organism>
<comment type="caution">
    <text evidence="1">The sequence shown here is derived from an EMBL/GenBank/DDBJ whole genome shotgun (WGS) entry which is preliminary data.</text>
</comment>
<evidence type="ECO:0000313" key="1">
    <source>
        <dbReference type="EMBL" id="KAJ8941349.1"/>
    </source>
</evidence>
<accession>A0ABQ9IPL1</accession>
<sequence length="59" mass="6920">MEGRDDENKSNASIKKNITRKRIIRAQCGFRHWILLRSIPLPAIFLWKGETMKINPTLL</sequence>
<gene>
    <name evidence="1" type="ORF">NQ317_008840</name>
</gene>
<keyword evidence="2" id="KW-1185">Reference proteome</keyword>
<reference evidence="1" key="1">
    <citation type="journal article" date="2023" name="Insect Mol. Biol.">
        <title>Genome sequencing provides insights into the evolution of gene families encoding plant cell wall-degrading enzymes in longhorned beetles.</title>
        <authorList>
            <person name="Shin N.R."/>
            <person name="Okamura Y."/>
            <person name="Kirsch R."/>
            <person name="Pauchet Y."/>
        </authorList>
    </citation>
    <scope>NUCLEOTIDE SEQUENCE</scope>
    <source>
        <strain evidence="1">MMC_N1</strain>
    </source>
</reference>